<gene>
    <name evidence="2" type="ORF">ACFQDH_12530</name>
</gene>
<sequence length="116" mass="13435">MTRDPQESLRAQRVVELLEHNIRTEIDVQLGMAGRDLPDDLRMNLVQGISAEILYAFEVDWDPKWVKAGEIHAWQVDDSWYARCGVCLLDSPASPTRDQATRWATTHQLRHEDEYS</sequence>
<protein>
    <submittedName>
        <fullName evidence="2">Uncharacterized protein</fullName>
    </submittedName>
</protein>
<reference evidence="3" key="1">
    <citation type="journal article" date="2019" name="Int. J. Syst. Evol. Microbiol.">
        <title>The Global Catalogue of Microorganisms (GCM) 10K type strain sequencing project: providing services to taxonomists for standard genome sequencing and annotation.</title>
        <authorList>
            <consortium name="The Broad Institute Genomics Platform"/>
            <consortium name="The Broad Institute Genome Sequencing Center for Infectious Disease"/>
            <person name="Wu L."/>
            <person name="Ma J."/>
        </authorList>
    </citation>
    <scope>NUCLEOTIDE SEQUENCE [LARGE SCALE GENOMIC DNA]</scope>
    <source>
        <strain evidence="3">CCUG 58127</strain>
    </source>
</reference>
<evidence type="ECO:0000313" key="3">
    <source>
        <dbReference type="Proteomes" id="UP001596298"/>
    </source>
</evidence>
<accession>A0ABW2AHN0</accession>
<feature type="compositionally biased region" description="Polar residues" evidence="1">
    <location>
        <begin position="94"/>
        <end position="107"/>
    </location>
</feature>
<comment type="caution">
    <text evidence="2">The sequence shown here is derived from an EMBL/GenBank/DDBJ whole genome shotgun (WGS) entry which is preliminary data.</text>
</comment>
<evidence type="ECO:0000313" key="2">
    <source>
        <dbReference type="EMBL" id="MFC6706064.1"/>
    </source>
</evidence>
<organism evidence="2 3">
    <name type="scientific">Flexivirga alba</name>
    <dbReference type="NCBI Taxonomy" id="702742"/>
    <lineage>
        <taxon>Bacteria</taxon>
        <taxon>Bacillati</taxon>
        <taxon>Actinomycetota</taxon>
        <taxon>Actinomycetes</taxon>
        <taxon>Micrococcales</taxon>
        <taxon>Dermacoccaceae</taxon>
        <taxon>Flexivirga</taxon>
    </lineage>
</organism>
<dbReference type="Proteomes" id="UP001596298">
    <property type="component" value="Unassembled WGS sequence"/>
</dbReference>
<name>A0ABW2AHN0_9MICO</name>
<keyword evidence="3" id="KW-1185">Reference proteome</keyword>
<proteinExistence type="predicted"/>
<feature type="region of interest" description="Disordered" evidence="1">
    <location>
        <begin position="94"/>
        <end position="116"/>
    </location>
</feature>
<evidence type="ECO:0000256" key="1">
    <source>
        <dbReference type="SAM" id="MobiDB-lite"/>
    </source>
</evidence>
<dbReference type="RefSeq" id="WP_382401760.1">
    <property type="nucleotide sequence ID" value="NZ_JBHSWH010000001.1"/>
</dbReference>
<dbReference type="EMBL" id="JBHSWH010000001">
    <property type="protein sequence ID" value="MFC6706064.1"/>
    <property type="molecule type" value="Genomic_DNA"/>
</dbReference>